<name>A0A7C4XH99_UNCKA</name>
<accession>A0A7C4XH99</accession>
<dbReference type="EMBL" id="DSRT01000055">
    <property type="protein sequence ID" value="HGW29495.1"/>
    <property type="molecule type" value="Genomic_DNA"/>
</dbReference>
<protein>
    <submittedName>
        <fullName evidence="1">Uncharacterized protein</fullName>
    </submittedName>
</protein>
<dbReference type="AlphaFoldDB" id="A0A7C4XH99"/>
<reference evidence="1" key="1">
    <citation type="journal article" date="2020" name="mSystems">
        <title>Genome- and Community-Level Interaction Insights into Carbon Utilization and Element Cycling Functions of Hydrothermarchaeota in Hydrothermal Sediment.</title>
        <authorList>
            <person name="Zhou Z."/>
            <person name="Liu Y."/>
            <person name="Xu W."/>
            <person name="Pan J."/>
            <person name="Luo Z.H."/>
            <person name="Li M."/>
        </authorList>
    </citation>
    <scope>NUCLEOTIDE SEQUENCE [LARGE SCALE GENOMIC DNA]</scope>
    <source>
        <strain evidence="1">SpSt-417</strain>
    </source>
</reference>
<comment type="caution">
    <text evidence="1">The sequence shown here is derived from an EMBL/GenBank/DDBJ whole genome shotgun (WGS) entry which is preliminary data.</text>
</comment>
<organism evidence="1">
    <name type="scientific">candidate division WWE3 bacterium</name>
    <dbReference type="NCBI Taxonomy" id="2053526"/>
    <lineage>
        <taxon>Bacteria</taxon>
        <taxon>Katanobacteria</taxon>
    </lineage>
</organism>
<proteinExistence type="predicted"/>
<sequence>MSNDQAEKALRPFIQNGEIVTDMNDPLTKISGTTLAELFTEGYVIVFGPFARLTEKGKQVLRQSLVQAVN</sequence>
<gene>
    <name evidence="1" type="ORF">ENR63_01045</name>
</gene>
<evidence type="ECO:0000313" key="1">
    <source>
        <dbReference type="EMBL" id="HGW29495.1"/>
    </source>
</evidence>